<dbReference type="InterPro" id="IPR001509">
    <property type="entry name" value="Epimerase_deHydtase"/>
</dbReference>
<evidence type="ECO:0000259" key="3">
    <source>
        <dbReference type="Pfam" id="PF01370"/>
    </source>
</evidence>
<sequence>MNILILGGDGYLGWPTAMHFSSRGHDVTVVDNYFRRNACTTLDTGMLYPVPTLIERAKIWHEKTGKEIKVVIDDLSEPEVMRSLFTGNNLSYQWAINNKFSGKPETVIHYAEQPSAPYSVANYKQADFTLINNLRVTNNLIWAVRDFSPDTHIIKLGTMGVYGTPNIDIEEGWLEVEHKGRKDKFLFPRQASSLYHTTKIMDTDLEWFGVRMWGLRITDLMQGPVYGIETEESNIDDRLKTIFNYDEVFGTIVNRFIVQSIVGYPLTVYGKGGQTRGYLNIKDTLQCIEMAVKTPAEANELRIFNQIMETFSANELADLAQKVGNKLGYDVKIDHIENPRKEAEEHYYNPTYQGLQDIGVTPHYLDEQVMEKMFKIIEKHKKNIRKDVIFKGVKWA</sequence>
<comment type="caution">
    <text evidence="4">The sequence shown here is derived from an EMBL/GenBank/DDBJ whole genome shotgun (WGS) entry which is preliminary data.</text>
</comment>
<dbReference type="Gene3D" id="3.90.25.10">
    <property type="entry name" value="UDP-galactose 4-epimerase, domain 1"/>
    <property type="match status" value="1"/>
</dbReference>
<evidence type="ECO:0000256" key="1">
    <source>
        <dbReference type="ARBA" id="ARBA00005125"/>
    </source>
</evidence>
<dbReference type="SUPFAM" id="SSF51735">
    <property type="entry name" value="NAD(P)-binding Rossmann-fold domains"/>
    <property type="match status" value="1"/>
</dbReference>
<comment type="pathway">
    <text evidence="1">Bacterial outer membrane biogenesis; LPS O-antigen biosynthesis.</text>
</comment>
<dbReference type="InterPro" id="IPR036291">
    <property type="entry name" value="NAD(P)-bd_dom_sf"/>
</dbReference>
<dbReference type="Gene3D" id="3.40.50.720">
    <property type="entry name" value="NAD(P)-binding Rossmann-like Domain"/>
    <property type="match status" value="1"/>
</dbReference>
<gene>
    <name evidence="4" type="ORF">EV695_0490</name>
</gene>
<dbReference type="Pfam" id="PF01370">
    <property type="entry name" value="Epimerase"/>
    <property type="match status" value="1"/>
</dbReference>
<evidence type="ECO:0000256" key="2">
    <source>
        <dbReference type="ARBA" id="ARBA00007637"/>
    </source>
</evidence>
<comment type="similarity">
    <text evidence="2">Belongs to the NAD(P)-dependent epimerase/dehydratase family.</text>
</comment>
<keyword evidence="5" id="KW-1185">Reference proteome</keyword>
<evidence type="ECO:0000313" key="4">
    <source>
        <dbReference type="EMBL" id="TCJ88632.1"/>
    </source>
</evidence>
<dbReference type="PANTHER" id="PTHR43000">
    <property type="entry name" value="DTDP-D-GLUCOSE 4,6-DEHYDRATASE-RELATED"/>
    <property type="match status" value="1"/>
</dbReference>
<organism evidence="4 5">
    <name type="scientific">Cocleimonas flava</name>
    <dbReference type="NCBI Taxonomy" id="634765"/>
    <lineage>
        <taxon>Bacteria</taxon>
        <taxon>Pseudomonadati</taxon>
        <taxon>Pseudomonadota</taxon>
        <taxon>Gammaproteobacteria</taxon>
        <taxon>Thiotrichales</taxon>
        <taxon>Thiotrichaceae</taxon>
        <taxon>Cocleimonas</taxon>
    </lineage>
</organism>
<dbReference type="RefSeq" id="WP_165874594.1">
    <property type="nucleotide sequence ID" value="NZ_BAAAFU010000008.1"/>
</dbReference>
<reference evidence="4 5" key="1">
    <citation type="submission" date="2019-03" db="EMBL/GenBank/DDBJ databases">
        <title>Genomic Encyclopedia of Type Strains, Phase IV (KMG-IV): sequencing the most valuable type-strain genomes for metagenomic binning, comparative biology and taxonomic classification.</title>
        <authorList>
            <person name="Goeker M."/>
        </authorList>
    </citation>
    <scope>NUCLEOTIDE SEQUENCE [LARGE SCALE GENOMIC DNA]</scope>
    <source>
        <strain evidence="4 5">DSM 24830</strain>
    </source>
</reference>
<protein>
    <submittedName>
        <fullName evidence="4">UDP-sulfoquinovose synthase</fullName>
    </submittedName>
</protein>
<proteinExistence type="inferred from homology"/>
<accession>A0A4R1F7I3</accession>
<name>A0A4R1F7I3_9GAMM</name>
<dbReference type="EMBL" id="SMFQ01000002">
    <property type="protein sequence ID" value="TCJ88632.1"/>
    <property type="molecule type" value="Genomic_DNA"/>
</dbReference>
<dbReference type="Proteomes" id="UP000294887">
    <property type="component" value="Unassembled WGS sequence"/>
</dbReference>
<feature type="domain" description="NAD-dependent epimerase/dehydratase" evidence="3">
    <location>
        <begin position="3"/>
        <end position="305"/>
    </location>
</feature>
<dbReference type="AlphaFoldDB" id="A0A4R1F7I3"/>
<evidence type="ECO:0000313" key="5">
    <source>
        <dbReference type="Proteomes" id="UP000294887"/>
    </source>
</evidence>